<dbReference type="PROSITE" id="PS50294">
    <property type="entry name" value="WD_REPEATS_REGION"/>
    <property type="match status" value="2"/>
</dbReference>
<proteinExistence type="predicted"/>
<dbReference type="Gene3D" id="3.40.50.300">
    <property type="entry name" value="P-loop containing nucleotide triphosphate hydrolases"/>
    <property type="match status" value="1"/>
</dbReference>
<evidence type="ECO:0000256" key="1">
    <source>
        <dbReference type="ARBA" id="ARBA00022574"/>
    </source>
</evidence>
<dbReference type="EMBL" id="JAAFZH010000002">
    <property type="protein sequence ID" value="NDU94366.1"/>
    <property type="molecule type" value="Genomic_DNA"/>
</dbReference>
<dbReference type="InterPro" id="IPR001680">
    <property type="entry name" value="WD40_rpt"/>
</dbReference>
<keyword evidence="5" id="KW-0812">Transmembrane</keyword>
<dbReference type="PROSITE" id="PS00678">
    <property type="entry name" value="WD_REPEATS_1"/>
    <property type="match status" value="1"/>
</dbReference>
<evidence type="ECO:0000256" key="4">
    <source>
        <dbReference type="SAM" id="MobiDB-lite"/>
    </source>
</evidence>
<sequence>MIEFYHQVDYANPFPGLRSFDYEDSNLFFGRDQPIRELKDILHMARLLAIVGNSGSGKSSLIKAGLIPTLQRERKDWSVIALTLGRDPFQSLTVALQQYFTDQKTDVSNLDIDHLLRQNADSLTNLLSAQEEQTILLFIDQFEEIFRHSLDDSDQPTEQETIADFIKLLLTASQKPDNHIFIVLTMRSDFLDYCTLYEGLTEAINKGSYLLPKMNASEIREVIVRPVEALGAQITPGLTERLLTDTGQNANQLPVLQHALMRTWQHWKASAAPEQAIDIPNYEAVGTMAQAISIHAEELYTSLPEKSQQATEKIFKSLITLSLHGTGTINALTINEIKAITGLPEYLIFDIVDRFRGREASFLTPFAGTSVGQDTAVSISRGRIVQLWERLRTWAQEEIESAKLYKEIAKSSADYQSGRTGLLVPPELQIALKWQKENKPTLAWAQRYDMFFERAISYLDYSKDQYEFEFKSREKRQQQDLQRNRVLAVIGITLAVIAIIASIYFNLLMNDASQARKEAEINAQNARREQQNAQDQTKEAVSQSKIAQQLQEIAEQQRLLTEEQRRIAESQRQYAQEQQQLATSQKNRADQERSIAIQQKNLANIATGIASAAEKRAKSASKTSDSLKVLAERTSEREKLNAKEASRLGMLAVAQSIAIKASQMPDNVKDSLPALLSVLAYQLTLKNDGPSNAPAVFSALSRVSNKKSILEGHRDNVRMLAVRPGKNSLLSASDDGSVRLWNLTTNRPVSTFTAARRSIGGFRSAFISDSKNRLVAGNTEGQLYMWNLTEPKKSVLLATRHSPIIDLLEYKSDDQFVSVSAEGVVIRWKFTSTGIDSVGYLRTGHKLFSAQFAPNQTQLICGSDNGRILFIDTADLSKAPIVISRPEFKGSHVSALALSPDGKSLVTGSSSGNVLLWNLGNNRLNGLVNFLPSSHAATVTGALFSPDNRLIITGSLDGSVRIWSRADPQQAPIVISDYHNWVMSLALSTDGNTLFYGGADKTIRSMTINTQLLYDRALKIAKGNYSNEEWQKLLAGYMAQPGILLDTN</sequence>
<evidence type="ECO:0000256" key="5">
    <source>
        <dbReference type="SAM" id="Phobius"/>
    </source>
</evidence>
<evidence type="ECO:0000256" key="2">
    <source>
        <dbReference type="ARBA" id="ARBA00022737"/>
    </source>
</evidence>
<dbReference type="PANTHER" id="PTHR19848:SF8">
    <property type="entry name" value="F-BOX AND WD REPEAT DOMAIN CONTAINING 7"/>
    <property type="match status" value="1"/>
</dbReference>
<dbReference type="InterPro" id="IPR019775">
    <property type="entry name" value="WD40_repeat_CS"/>
</dbReference>
<keyword evidence="5" id="KW-1133">Transmembrane helix</keyword>
<name>A0A6L9L1J8_9BACT</name>
<dbReference type="Pfam" id="PF00400">
    <property type="entry name" value="WD40"/>
    <property type="match status" value="4"/>
</dbReference>
<dbReference type="PROSITE" id="PS50082">
    <property type="entry name" value="WD_REPEATS_2"/>
    <property type="match status" value="3"/>
</dbReference>
<keyword evidence="2" id="KW-0677">Repeat</keyword>
<dbReference type="SUPFAM" id="SSF52540">
    <property type="entry name" value="P-loop containing nucleoside triphosphate hydrolases"/>
    <property type="match status" value="1"/>
</dbReference>
<evidence type="ECO:0000313" key="8">
    <source>
        <dbReference type="Proteomes" id="UP000474175"/>
    </source>
</evidence>
<gene>
    <name evidence="7" type="ORF">GK108_05730</name>
</gene>
<reference evidence="7 8" key="1">
    <citation type="submission" date="2020-02" db="EMBL/GenBank/DDBJ databases">
        <title>Draft genome sequence of two Spirosoma agri KCTC 52727 and Spirosoma terrae KCTC 52035.</title>
        <authorList>
            <person name="Rojas J."/>
            <person name="Ambika Manirajan B."/>
            <person name="Suarez C."/>
            <person name="Ratering S."/>
            <person name="Schnell S."/>
        </authorList>
    </citation>
    <scope>NUCLEOTIDE SEQUENCE [LARGE SCALE GENOMIC DNA]</scope>
    <source>
        <strain evidence="7 8">KCTC 52035</strain>
    </source>
</reference>
<dbReference type="InterPro" id="IPR027417">
    <property type="entry name" value="P-loop_NTPase"/>
</dbReference>
<dbReference type="SMART" id="SM00320">
    <property type="entry name" value="WD40"/>
    <property type="match status" value="6"/>
</dbReference>
<dbReference type="InterPro" id="IPR036322">
    <property type="entry name" value="WD40_repeat_dom_sf"/>
</dbReference>
<dbReference type="PANTHER" id="PTHR19848">
    <property type="entry name" value="WD40 REPEAT PROTEIN"/>
    <property type="match status" value="1"/>
</dbReference>
<feature type="domain" description="Novel STAND NTPase 1" evidence="6">
    <location>
        <begin position="13"/>
        <end position="418"/>
    </location>
</feature>
<feature type="transmembrane region" description="Helical" evidence="5">
    <location>
        <begin position="486"/>
        <end position="507"/>
    </location>
</feature>
<dbReference type="PRINTS" id="PR00320">
    <property type="entry name" value="GPROTEINBRPT"/>
</dbReference>
<keyword evidence="8" id="KW-1185">Reference proteome</keyword>
<feature type="repeat" description="WD" evidence="3">
    <location>
        <begin position="932"/>
        <end position="964"/>
    </location>
</feature>
<dbReference type="SUPFAM" id="SSF50978">
    <property type="entry name" value="WD40 repeat-like"/>
    <property type="match status" value="1"/>
</dbReference>
<accession>A0A6L9L1J8</accession>
<dbReference type="InterPro" id="IPR020472">
    <property type="entry name" value="WD40_PAC1"/>
</dbReference>
<keyword evidence="5" id="KW-0472">Membrane</keyword>
<feature type="repeat" description="WD" evidence="3">
    <location>
        <begin position="710"/>
        <end position="751"/>
    </location>
</feature>
<feature type="compositionally biased region" description="Basic and acidic residues" evidence="4">
    <location>
        <begin position="521"/>
        <end position="530"/>
    </location>
</feature>
<dbReference type="Proteomes" id="UP000474175">
    <property type="component" value="Unassembled WGS sequence"/>
</dbReference>
<dbReference type="Pfam" id="PF20703">
    <property type="entry name" value="nSTAND1"/>
    <property type="match status" value="1"/>
</dbReference>
<dbReference type="Gene3D" id="2.130.10.10">
    <property type="entry name" value="YVTN repeat-like/Quinoprotein amine dehydrogenase"/>
    <property type="match status" value="2"/>
</dbReference>
<evidence type="ECO:0000256" key="3">
    <source>
        <dbReference type="PROSITE-ProRule" id="PRU00221"/>
    </source>
</evidence>
<comment type="caution">
    <text evidence="7">The sequence shown here is derived from an EMBL/GenBank/DDBJ whole genome shotgun (WGS) entry which is preliminary data.</text>
</comment>
<dbReference type="RefSeq" id="WP_163944240.1">
    <property type="nucleotide sequence ID" value="NZ_JAAFZH010000002.1"/>
</dbReference>
<protein>
    <submittedName>
        <fullName evidence="7">AAA family ATPase</fullName>
    </submittedName>
</protein>
<feature type="repeat" description="WD" evidence="3">
    <location>
        <begin position="893"/>
        <end position="919"/>
    </location>
</feature>
<keyword evidence="1 3" id="KW-0853">WD repeat</keyword>
<feature type="region of interest" description="Disordered" evidence="4">
    <location>
        <begin position="521"/>
        <end position="541"/>
    </location>
</feature>
<dbReference type="AlphaFoldDB" id="A0A6L9L1J8"/>
<organism evidence="7 8">
    <name type="scientific">Spirosoma terrae</name>
    <dbReference type="NCBI Taxonomy" id="1968276"/>
    <lineage>
        <taxon>Bacteria</taxon>
        <taxon>Pseudomonadati</taxon>
        <taxon>Bacteroidota</taxon>
        <taxon>Cytophagia</taxon>
        <taxon>Cytophagales</taxon>
        <taxon>Cytophagaceae</taxon>
        <taxon>Spirosoma</taxon>
    </lineage>
</organism>
<dbReference type="InterPro" id="IPR049052">
    <property type="entry name" value="nSTAND1"/>
</dbReference>
<evidence type="ECO:0000313" key="7">
    <source>
        <dbReference type="EMBL" id="NDU94366.1"/>
    </source>
</evidence>
<evidence type="ECO:0000259" key="6">
    <source>
        <dbReference type="Pfam" id="PF20703"/>
    </source>
</evidence>
<dbReference type="CDD" id="cd00200">
    <property type="entry name" value="WD40"/>
    <property type="match status" value="1"/>
</dbReference>
<dbReference type="InterPro" id="IPR015943">
    <property type="entry name" value="WD40/YVTN_repeat-like_dom_sf"/>
</dbReference>